<reference evidence="3" key="2">
    <citation type="submission" date="2012-03" db="EMBL/GenBank/DDBJ databases">
        <title>Genome sequence of the fruiting myxobacterium Corallococcus coralloides DSM 2259.</title>
        <authorList>
            <person name="Huntley S."/>
            <person name="Zhang Y."/>
            <person name="Treuner-Lange A."/>
            <person name="Sensen C.W."/>
            <person name="Sogaard-Andersen L."/>
        </authorList>
    </citation>
    <scope>NUCLEOTIDE SEQUENCE [LARGE SCALE GENOMIC DNA]</scope>
    <source>
        <strain evidence="3">ATCC 25202 / DSM 2259 / NBRC 100086 / M2</strain>
    </source>
</reference>
<keyword evidence="3" id="KW-1185">Reference proteome</keyword>
<evidence type="ECO:0000256" key="1">
    <source>
        <dbReference type="SAM" id="SignalP"/>
    </source>
</evidence>
<organism evidence="2 3">
    <name type="scientific">Corallococcus coralloides (strain ATCC 25202 / DSM 2259 / NBRC 100086 / M2)</name>
    <name type="common">Myxococcus coralloides</name>
    <dbReference type="NCBI Taxonomy" id="1144275"/>
    <lineage>
        <taxon>Bacteria</taxon>
        <taxon>Pseudomonadati</taxon>
        <taxon>Myxococcota</taxon>
        <taxon>Myxococcia</taxon>
        <taxon>Myxococcales</taxon>
        <taxon>Cystobacterineae</taxon>
        <taxon>Myxococcaceae</taxon>
        <taxon>Corallococcus</taxon>
    </lineage>
</organism>
<proteinExistence type="predicted"/>
<dbReference type="HOGENOM" id="CLU_138491_0_0_7"/>
<dbReference type="InParanoid" id="H8MSH5"/>
<dbReference type="Proteomes" id="UP000007587">
    <property type="component" value="Chromosome"/>
</dbReference>
<gene>
    <name evidence="2" type="ordered locus">COCOR_03858</name>
</gene>
<evidence type="ECO:0000313" key="2">
    <source>
        <dbReference type="EMBL" id="AFE05476.1"/>
    </source>
</evidence>
<dbReference type="OrthoDB" id="5382704at2"/>
<dbReference type="EMBL" id="CP003389">
    <property type="protein sequence ID" value="AFE05476.1"/>
    <property type="molecule type" value="Genomic_DNA"/>
</dbReference>
<accession>H8MSH5</accession>
<name>H8MSH5_CORCM</name>
<evidence type="ECO:0008006" key="4">
    <source>
        <dbReference type="Google" id="ProtNLM"/>
    </source>
</evidence>
<sequence length="172" mass="17344">MTSGRFVPLAAVATAVVSSTFLMLGPAGCDESQSVACADDCPTVEGTYPLTFTGDAGLPSECVNLNVQPLADGELLAIQRTEGGMLTGSLAGVMLTGQVYATGDLTLTGMPLPSSDGGVSTFFSITATHTGGPEDGGPGGSLSGNFTGQFSRIQGTSALRCNLARPFTATRQ</sequence>
<feature type="chain" id="PRO_5003615182" description="Lipoprotein" evidence="1">
    <location>
        <begin position="25"/>
        <end position="172"/>
    </location>
</feature>
<feature type="signal peptide" evidence="1">
    <location>
        <begin position="1"/>
        <end position="24"/>
    </location>
</feature>
<dbReference type="AlphaFoldDB" id="H8MSH5"/>
<dbReference type="KEGG" id="ccx:COCOR_03858"/>
<evidence type="ECO:0000313" key="3">
    <source>
        <dbReference type="Proteomes" id="UP000007587"/>
    </source>
</evidence>
<dbReference type="RefSeq" id="WP_014396670.1">
    <property type="nucleotide sequence ID" value="NC_017030.1"/>
</dbReference>
<reference evidence="2 3" key="1">
    <citation type="journal article" date="2012" name="J. Bacteriol.">
        <title>Complete Genome Sequence of the Fruiting Myxobacterium Corallococcus coralloides DSM 2259.</title>
        <authorList>
            <person name="Huntley S."/>
            <person name="Zhang Y."/>
            <person name="Treuner-Lange A."/>
            <person name="Kneip S."/>
            <person name="Sensen C.W."/>
            <person name="Sogaard-Andersen L."/>
        </authorList>
    </citation>
    <scope>NUCLEOTIDE SEQUENCE [LARGE SCALE GENOMIC DNA]</scope>
    <source>
        <strain evidence="3">ATCC 25202 / DSM 2259 / NBRC 100086 / M2</strain>
    </source>
</reference>
<keyword evidence="1" id="KW-0732">Signal</keyword>
<protein>
    <recommendedName>
        <fullName evidence="4">Lipoprotein</fullName>
    </recommendedName>
</protein>
<dbReference type="STRING" id="1144275.COCOR_03858"/>